<feature type="domain" description="N-acetyltransferase" evidence="1">
    <location>
        <begin position="100"/>
        <end position="226"/>
    </location>
</feature>
<dbReference type="Gene3D" id="3.40.630.30">
    <property type="match status" value="1"/>
</dbReference>
<dbReference type="GO" id="GO:0016747">
    <property type="term" value="F:acyltransferase activity, transferring groups other than amino-acyl groups"/>
    <property type="evidence" value="ECO:0007669"/>
    <property type="project" value="InterPro"/>
</dbReference>
<dbReference type="OrthoDB" id="9797456at2"/>
<dbReference type="RefSeq" id="WP_127703370.1">
    <property type="nucleotide sequence ID" value="NZ_SACK01000001.1"/>
</dbReference>
<keyword evidence="3" id="KW-1185">Reference proteome</keyword>
<evidence type="ECO:0000313" key="2">
    <source>
        <dbReference type="EMBL" id="RVU03005.1"/>
    </source>
</evidence>
<comment type="caution">
    <text evidence="2">The sequence shown here is derived from an EMBL/GenBank/DDBJ whole genome shotgun (WGS) entry which is preliminary data.</text>
</comment>
<dbReference type="PROSITE" id="PS51186">
    <property type="entry name" value="GNAT"/>
    <property type="match status" value="1"/>
</dbReference>
<evidence type="ECO:0000259" key="1">
    <source>
        <dbReference type="PROSITE" id="PS51186"/>
    </source>
</evidence>
<keyword evidence="2" id="KW-0808">Transferase</keyword>
<dbReference type="InterPro" id="IPR013653">
    <property type="entry name" value="GCN5-like_dom"/>
</dbReference>
<dbReference type="CDD" id="cd04301">
    <property type="entry name" value="NAT_SF"/>
    <property type="match status" value="1"/>
</dbReference>
<evidence type="ECO:0000313" key="3">
    <source>
        <dbReference type="Proteomes" id="UP000282759"/>
    </source>
</evidence>
<dbReference type="Proteomes" id="UP000282759">
    <property type="component" value="Unassembled WGS sequence"/>
</dbReference>
<protein>
    <submittedName>
        <fullName evidence="2">GNAT family N-acetyltransferase</fullName>
    </submittedName>
</protein>
<dbReference type="EMBL" id="SACK01000001">
    <property type="protein sequence ID" value="RVU03005.1"/>
    <property type="molecule type" value="Genomic_DNA"/>
</dbReference>
<sequence>MAHILDNPIYNALISGNREFAAGADPAFFFHQDVAPFAGLKDASEKDFELLGSILPNESVFVIFSRTELVIPKSFQVLRHFNMYQMVYNGYFLTSETDNHIIKELGYEDVSEMLALTQLTNPGPFLPRTIEFGNYTGVFNETKLVAMAGHRMQPLPYAEISAVCTHPNHVGKGYATILLKEQINRILKAGKTPFLHVLQENKGAISVYKRIGFKTRAPMFGYVLSK</sequence>
<organism evidence="2 3">
    <name type="scientific">Mucilaginibacter limnophilus</name>
    <dbReference type="NCBI Taxonomy" id="1932778"/>
    <lineage>
        <taxon>Bacteria</taxon>
        <taxon>Pseudomonadati</taxon>
        <taxon>Bacteroidota</taxon>
        <taxon>Sphingobacteriia</taxon>
        <taxon>Sphingobacteriales</taxon>
        <taxon>Sphingobacteriaceae</taxon>
        <taxon>Mucilaginibacter</taxon>
    </lineage>
</organism>
<dbReference type="InterPro" id="IPR016181">
    <property type="entry name" value="Acyl_CoA_acyltransferase"/>
</dbReference>
<dbReference type="Pfam" id="PF08445">
    <property type="entry name" value="FR47"/>
    <property type="match status" value="1"/>
</dbReference>
<dbReference type="AlphaFoldDB" id="A0A3S2URN9"/>
<proteinExistence type="predicted"/>
<dbReference type="InterPro" id="IPR000182">
    <property type="entry name" value="GNAT_dom"/>
</dbReference>
<accession>A0A3S2URN9</accession>
<reference evidence="2 3" key="1">
    <citation type="submission" date="2019-01" db="EMBL/GenBank/DDBJ databases">
        <authorList>
            <person name="Chen W.-M."/>
        </authorList>
    </citation>
    <scope>NUCLEOTIDE SEQUENCE [LARGE SCALE GENOMIC DNA]</scope>
    <source>
        <strain evidence="2 3">YBJ-36</strain>
    </source>
</reference>
<gene>
    <name evidence="2" type="ORF">EOD41_03460</name>
</gene>
<name>A0A3S2URN9_9SPHI</name>
<dbReference type="SUPFAM" id="SSF55729">
    <property type="entry name" value="Acyl-CoA N-acyltransferases (Nat)"/>
    <property type="match status" value="1"/>
</dbReference>